<keyword evidence="1" id="KW-0812">Transmembrane</keyword>
<keyword evidence="1" id="KW-0472">Membrane</keyword>
<sequence length="58" mass="6371">CSTFFPMSAWVWSPPHHVSAALFPTPGWVWCPAYLISTALWSLCLGGSGLHHTMSVQL</sequence>
<comment type="caution">
    <text evidence="2">The sequence shown here is derived from an EMBL/GenBank/DDBJ whole genome shotgun (WGS) entry which is preliminary data.</text>
</comment>
<feature type="transmembrane region" description="Helical" evidence="1">
    <location>
        <begin position="27"/>
        <end position="50"/>
    </location>
</feature>
<name>A0AAV7WGE3_PLEWA</name>
<reference evidence="2" key="1">
    <citation type="journal article" date="2022" name="bioRxiv">
        <title>Sequencing and chromosome-scale assembly of the giantPleurodeles waltlgenome.</title>
        <authorList>
            <person name="Brown T."/>
            <person name="Elewa A."/>
            <person name="Iarovenko S."/>
            <person name="Subramanian E."/>
            <person name="Araus A.J."/>
            <person name="Petzold A."/>
            <person name="Susuki M."/>
            <person name="Suzuki K.-i.T."/>
            <person name="Hayashi T."/>
            <person name="Toyoda A."/>
            <person name="Oliveira C."/>
            <person name="Osipova E."/>
            <person name="Leigh N.D."/>
            <person name="Simon A."/>
            <person name="Yun M.H."/>
        </authorList>
    </citation>
    <scope>NUCLEOTIDE SEQUENCE</scope>
    <source>
        <strain evidence="2">20211129_DDA</strain>
        <tissue evidence="2">Liver</tissue>
    </source>
</reference>
<protein>
    <submittedName>
        <fullName evidence="2">Uncharacterized protein</fullName>
    </submittedName>
</protein>
<gene>
    <name evidence="2" type="ORF">NDU88_000076</name>
</gene>
<dbReference type="Proteomes" id="UP001066276">
    <property type="component" value="Chromosome 1_1"/>
</dbReference>
<accession>A0AAV7WGE3</accession>
<evidence type="ECO:0000313" key="3">
    <source>
        <dbReference type="Proteomes" id="UP001066276"/>
    </source>
</evidence>
<proteinExistence type="predicted"/>
<dbReference type="EMBL" id="JANPWB010000001">
    <property type="protein sequence ID" value="KAJ1212413.1"/>
    <property type="molecule type" value="Genomic_DNA"/>
</dbReference>
<keyword evidence="3" id="KW-1185">Reference proteome</keyword>
<keyword evidence="1" id="KW-1133">Transmembrane helix</keyword>
<organism evidence="2 3">
    <name type="scientific">Pleurodeles waltl</name>
    <name type="common">Iberian ribbed newt</name>
    <dbReference type="NCBI Taxonomy" id="8319"/>
    <lineage>
        <taxon>Eukaryota</taxon>
        <taxon>Metazoa</taxon>
        <taxon>Chordata</taxon>
        <taxon>Craniata</taxon>
        <taxon>Vertebrata</taxon>
        <taxon>Euteleostomi</taxon>
        <taxon>Amphibia</taxon>
        <taxon>Batrachia</taxon>
        <taxon>Caudata</taxon>
        <taxon>Salamandroidea</taxon>
        <taxon>Salamandridae</taxon>
        <taxon>Pleurodelinae</taxon>
        <taxon>Pleurodeles</taxon>
    </lineage>
</organism>
<evidence type="ECO:0000256" key="1">
    <source>
        <dbReference type="SAM" id="Phobius"/>
    </source>
</evidence>
<feature type="non-terminal residue" evidence="2">
    <location>
        <position position="1"/>
    </location>
</feature>
<dbReference type="AlphaFoldDB" id="A0AAV7WGE3"/>
<feature type="non-terminal residue" evidence="2">
    <location>
        <position position="58"/>
    </location>
</feature>
<evidence type="ECO:0000313" key="2">
    <source>
        <dbReference type="EMBL" id="KAJ1212413.1"/>
    </source>
</evidence>